<dbReference type="RefSeq" id="WP_263821874.1">
    <property type="nucleotide sequence ID" value="NZ_JAOXHK010000004.1"/>
</dbReference>
<dbReference type="Proteomes" id="UP001208245">
    <property type="component" value="Unassembled WGS sequence"/>
</dbReference>
<keyword evidence="2" id="KW-1185">Reference proteome</keyword>
<comment type="caution">
    <text evidence="1">The sequence shown here is derived from an EMBL/GenBank/DDBJ whole genome shotgun (WGS) entry which is preliminary data.</text>
</comment>
<accession>A0ABT3BMW0</accession>
<proteinExistence type="predicted"/>
<evidence type="ECO:0000313" key="2">
    <source>
        <dbReference type="Proteomes" id="UP001208245"/>
    </source>
</evidence>
<name>A0ABT3BMW0_9BACT</name>
<reference evidence="1 2" key="1">
    <citation type="journal article" date="2020" name="Int. J. Syst. Evol. Microbiol.">
        <title>Ureaplasma miroungigenitalium sp. nov. isolated from northern elephant seals (Mirounga angustirostris) and Ureaplasma zalophigenitalium sp. nov. isolated from California sea lions (Zalophus californianus).</title>
        <authorList>
            <person name="Volokhov D.V."/>
            <person name="Gulland F.M."/>
            <person name="Gao Y."/>
            <person name="Chizhikov V.E."/>
        </authorList>
    </citation>
    <scope>NUCLEOTIDE SEQUENCE [LARGE SCALE GENOMIC DNA]</scope>
    <source>
        <strain evidence="1 2">ES3182-GEN</strain>
    </source>
</reference>
<evidence type="ECO:0000313" key="1">
    <source>
        <dbReference type="EMBL" id="MCV3728559.1"/>
    </source>
</evidence>
<sequence>MHPQLQRSFPVGKTLYEGEVKEMLIKKYSDEKNSDINNKFKILDEREFVLANMAKYQNNEGLLCMSSYEFAIEKARFCTTKDTLKPQLVKIDIEDENFDMTMFDDELSVDSLRLVTLPEAHQNIDKIENLYPDAHNETKADNEMAWWLKGSLSTSCTTGCTDEAPEHSVSSQEQDVLKNLEEQETCKNTCKVQASENTDNLDTLINNYLTKETPIIDPRATILDERANLLENINKYQSTKPVVLEEKSLTQSLNKEEHLSNQFKNSEEIISVLQPQNIQTQEPVINILENEFKDSKKTAKTWYVFETSTRN</sequence>
<gene>
    <name evidence="1" type="ORF">OF376_02115</name>
</gene>
<protein>
    <submittedName>
        <fullName evidence="1">Uncharacterized protein</fullName>
    </submittedName>
</protein>
<organism evidence="1 2">
    <name type="scientific">Ureaplasma miroungigenitalium</name>
    <dbReference type="NCBI Taxonomy" id="1042321"/>
    <lineage>
        <taxon>Bacteria</taxon>
        <taxon>Bacillati</taxon>
        <taxon>Mycoplasmatota</taxon>
        <taxon>Mycoplasmoidales</taxon>
        <taxon>Mycoplasmoidaceae</taxon>
        <taxon>Ureaplasma</taxon>
    </lineage>
</organism>
<dbReference type="EMBL" id="JAOXHL010000002">
    <property type="protein sequence ID" value="MCV3728559.1"/>
    <property type="molecule type" value="Genomic_DNA"/>
</dbReference>